<dbReference type="Proteomes" id="UP000298049">
    <property type="component" value="Chromosome"/>
</dbReference>
<dbReference type="InterPro" id="IPR006091">
    <property type="entry name" value="Acyl-CoA_Oxase/DH_mid-dom"/>
</dbReference>
<evidence type="ECO:0000313" key="12">
    <source>
        <dbReference type="Proteomes" id="UP000298049"/>
    </source>
</evidence>
<proteinExistence type="inferred from homology"/>
<feature type="domain" description="Acyl-CoA oxidase/dehydrogenase middle" evidence="9">
    <location>
        <begin position="133"/>
        <end position="234"/>
    </location>
</feature>
<dbReference type="PANTHER" id="PTHR48083:SF13">
    <property type="entry name" value="ACYL-COA DEHYDROGENASE FAMILY MEMBER 11"/>
    <property type="match status" value="1"/>
</dbReference>
<dbReference type="EMBL" id="CP031093">
    <property type="protein sequence ID" value="QCF27626.1"/>
    <property type="molecule type" value="Genomic_DNA"/>
</dbReference>
<dbReference type="GO" id="GO:0033539">
    <property type="term" value="P:fatty acid beta-oxidation using acyl-CoA dehydrogenase"/>
    <property type="evidence" value="ECO:0007669"/>
    <property type="project" value="TreeGrafter"/>
</dbReference>
<dbReference type="FunFam" id="2.40.110.10:FF:000002">
    <property type="entry name" value="Acyl-CoA dehydrogenase fadE12"/>
    <property type="match status" value="1"/>
</dbReference>
<keyword evidence="6 7" id="KW-0560">Oxidoreductase</keyword>
<feature type="domain" description="Acyl-CoA dehydrogenase/oxidase C-terminal" evidence="8">
    <location>
        <begin position="247"/>
        <end position="396"/>
    </location>
</feature>
<reference evidence="11 12" key="1">
    <citation type="submission" date="2018-07" db="EMBL/GenBank/DDBJ databases">
        <title>Marsedoiliclastica nanhaica gen. nov. sp. nov., a novel marine hydrocarbonoclastic bacterium isolated from an in-situ enriched hydrocarbon-degrading consortium in deep-sea sediment.</title>
        <authorList>
            <person name="Dong C."/>
            <person name="Ma T."/>
            <person name="Liu R."/>
            <person name="Shao Z."/>
        </authorList>
    </citation>
    <scope>NUCLEOTIDE SEQUENCE [LARGE SCALE GENOMIC DNA]</scope>
    <source>
        <strain evidence="12">soil36-7</strain>
    </source>
</reference>
<comment type="cofactor">
    <cofactor evidence="1 7">
        <name>FAD</name>
        <dbReference type="ChEBI" id="CHEBI:57692"/>
    </cofactor>
</comment>
<keyword evidence="5 7" id="KW-0274">FAD</keyword>
<dbReference type="InterPro" id="IPR009100">
    <property type="entry name" value="AcylCoA_DH/oxidase_NM_dom_sf"/>
</dbReference>
<keyword evidence="12" id="KW-1185">Reference proteome</keyword>
<dbReference type="Gene3D" id="1.20.140.10">
    <property type="entry name" value="Butyryl-CoA Dehydrogenase, subunit A, domain 3"/>
    <property type="match status" value="1"/>
</dbReference>
<dbReference type="PANTHER" id="PTHR48083">
    <property type="entry name" value="MEDIUM-CHAIN SPECIFIC ACYL-COA DEHYDROGENASE, MITOCHONDRIAL-RELATED"/>
    <property type="match status" value="1"/>
</dbReference>
<organism evidence="11 12">
    <name type="scientific">Hydrocarboniclastica marina</name>
    <dbReference type="NCBI Taxonomy" id="2259620"/>
    <lineage>
        <taxon>Bacteria</taxon>
        <taxon>Pseudomonadati</taxon>
        <taxon>Pseudomonadota</taxon>
        <taxon>Gammaproteobacteria</taxon>
        <taxon>Alteromonadales</taxon>
        <taxon>Alteromonadaceae</taxon>
        <taxon>Hydrocarboniclastica</taxon>
    </lineage>
</organism>
<evidence type="ECO:0000256" key="4">
    <source>
        <dbReference type="ARBA" id="ARBA00022630"/>
    </source>
</evidence>
<keyword evidence="4 7" id="KW-0285">Flavoprotein</keyword>
<dbReference type="InterPro" id="IPR009075">
    <property type="entry name" value="AcylCo_DH/oxidase_C"/>
</dbReference>
<dbReference type="InterPro" id="IPR037069">
    <property type="entry name" value="AcylCoA_DH/ox_N_sf"/>
</dbReference>
<accession>A0A4P7XK96</accession>
<evidence type="ECO:0000256" key="5">
    <source>
        <dbReference type="ARBA" id="ARBA00022827"/>
    </source>
</evidence>
<evidence type="ECO:0000259" key="10">
    <source>
        <dbReference type="Pfam" id="PF02771"/>
    </source>
</evidence>
<evidence type="ECO:0000256" key="6">
    <source>
        <dbReference type="ARBA" id="ARBA00023002"/>
    </source>
</evidence>
<dbReference type="SUPFAM" id="SSF56645">
    <property type="entry name" value="Acyl-CoA dehydrogenase NM domain-like"/>
    <property type="match status" value="1"/>
</dbReference>
<gene>
    <name evidence="11" type="ORF">soil367_17790</name>
</gene>
<sequence length="414" mass="46474">MDFAYSEDSQAYQASLQQFMKRRLLPLNGEWLRRASAGDYPLDLLEPLKAQARDDGLWNLFLPDLREQEPGTAMTNLDYAPLAEIMGRVPWAAEVFNCSAPDTGNMELLHRFGSPGQYEQWLMPLLKGEIRSCFAMSEPDTASSDPTNLAGTIRRDGDSYVIDGRKWFISGANHPHCAFAIFFGRHENEPQADAHHQHSMVIVPLDSPGVEVARNIPIMQHHSLEGHCELVFRGVRVPAENLIGQPGAGFAMAQARLGPGRVHHCMRTIGQCELALEMMRERALERRAFGKFLSEMENIQEWIAESRLDIDQARLLVLRAAWLMDTHGNAAARVDVAGIKVVAARLQTRVMDRAMQIFGAMGLTPDTPLAYFWTWGRALRLMDGPDEVHLRTVARAELKKARETRGATAPYFTL</sequence>
<comment type="similarity">
    <text evidence="2 7">Belongs to the acyl-CoA dehydrogenase family.</text>
</comment>
<evidence type="ECO:0000256" key="1">
    <source>
        <dbReference type="ARBA" id="ARBA00001974"/>
    </source>
</evidence>
<dbReference type="Pfam" id="PF02770">
    <property type="entry name" value="Acyl-CoA_dh_M"/>
    <property type="match status" value="1"/>
</dbReference>
<dbReference type="OrthoDB" id="9769473at2"/>
<comment type="subunit">
    <text evidence="3">Homodimer.</text>
</comment>
<dbReference type="GO" id="GO:0003995">
    <property type="term" value="F:acyl-CoA dehydrogenase activity"/>
    <property type="evidence" value="ECO:0007669"/>
    <property type="project" value="TreeGrafter"/>
</dbReference>
<dbReference type="Gene3D" id="2.40.110.10">
    <property type="entry name" value="Butyryl-CoA Dehydrogenase, subunit A, domain 2"/>
    <property type="match status" value="1"/>
</dbReference>
<evidence type="ECO:0000259" key="9">
    <source>
        <dbReference type="Pfam" id="PF02770"/>
    </source>
</evidence>
<dbReference type="InterPro" id="IPR036250">
    <property type="entry name" value="AcylCo_DH-like_C"/>
</dbReference>
<dbReference type="Pfam" id="PF00441">
    <property type="entry name" value="Acyl-CoA_dh_1"/>
    <property type="match status" value="1"/>
</dbReference>
<evidence type="ECO:0000313" key="11">
    <source>
        <dbReference type="EMBL" id="QCF27626.1"/>
    </source>
</evidence>
<dbReference type="InterPro" id="IPR050741">
    <property type="entry name" value="Acyl-CoA_dehydrogenase"/>
</dbReference>
<name>A0A4P7XK96_9ALTE</name>
<evidence type="ECO:0000259" key="8">
    <source>
        <dbReference type="Pfam" id="PF00441"/>
    </source>
</evidence>
<dbReference type="AlphaFoldDB" id="A0A4P7XK96"/>
<evidence type="ECO:0000256" key="2">
    <source>
        <dbReference type="ARBA" id="ARBA00009347"/>
    </source>
</evidence>
<protein>
    <submittedName>
        <fullName evidence="11">Acyl-CoA dehydrogenase</fullName>
    </submittedName>
</protein>
<dbReference type="Gene3D" id="1.10.540.10">
    <property type="entry name" value="Acyl-CoA dehydrogenase/oxidase, N-terminal domain"/>
    <property type="match status" value="1"/>
</dbReference>
<evidence type="ECO:0000256" key="3">
    <source>
        <dbReference type="ARBA" id="ARBA00011738"/>
    </source>
</evidence>
<dbReference type="Pfam" id="PF02771">
    <property type="entry name" value="Acyl-CoA_dh_N"/>
    <property type="match status" value="1"/>
</dbReference>
<dbReference type="InterPro" id="IPR046373">
    <property type="entry name" value="Acyl-CoA_Oxase/DH_mid-dom_sf"/>
</dbReference>
<evidence type="ECO:0000256" key="7">
    <source>
        <dbReference type="RuleBase" id="RU362125"/>
    </source>
</evidence>
<dbReference type="GO" id="GO:0005737">
    <property type="term" value="C:cytoplasm"/>
    <property type="evidence" value="ECO:0007669"/>
    <property type="project" value="TreeGrafter"/>
</dbReference>
<dbReference type="InterPro" id="IPR013786">
    <property type="entry name" value="AcylCoA_DH/ox_N"/>
</dbReference>
<dbReference type="SUPFAM" id="SSF47203">
    <property type="entry name" value="Acyl-CoA dehydrogenase C-terminal domain-like"/>
    <property type="match status" value="1"/>
</dbReference>
<dbReference type="KEGG" id="hmi:soil367_17790"/>
<feature type="domain" description="Acyl-CoA dehydrogenase/oxidase N-terminal" evidence="10">
    <location>
        <begin position="6"/>
        <end position="129"/>
    </location>
</feature>
<dbReference type="GO" id="GO:0050660">
    <property type="term" value="F:flavin adenine dinucleotide binding"/>
    <property type="evidence" value="ECO:0007669"/>
    <property type="project" value="InterPro"/>
</dbReference>